<organism evidence="1 2">
    <name type="scientific">Siminovitchia terrae</name>
    <name type="common">Bacillus terrae</name>
    <dbReference type="NCBI Taxonomy" id="1914933"/>
    <lineage>
        <taxon>Bacteria</taxon>
        <taxon>Bacillati</taxon>
        <taxon>Bacillota</taxon>
        <taxon>Bacilli</taxon>
        <taxon>Bacillales</taxon>
        <taxon>Bacillaceae</taxon>
        <taxon>Siminovitchia</taxon>
    </lineage>
</organism>
<dbReference type="Proteomes" id="UP000680670">
    <property type="component" value="Unassembled WGS sequence"/>
</dbReference>
<reference evidence="1 2" key="1">
    <citation type="submission" date="2021-03" db="EMBL/GenBank/DDBJ databases">
        <title>Antimicrobial resistance genes in bacteria isolated from Japanese honey, and their potential for conferring macrolide and lincosamide resistance in the American foulbrood pathogen Paenibacillus larvae.</title>
        <authorList>
            <person name="Okamoto M."/>
            <person name="Kumagai M."/>
            <person name="Kanamori H."/>
            <person name="Takamatsu D."/>
        </authorList>
    </citation>
    <scope>NUCLEOTIDE SEQUENCE [LARGE SCALE GENOMIC DNA]</scope>
    <source>
        <strain evidence="1 2">J6TS1</strain>
    </source>
</reference>
<sequence length="163" mass="19629">MACFISWLRNLISYNAVKNILFKLSHQYDVHLDIVQIPDFDDESFIDHHYEEMENIDSIDEHIVLKLYGRDLINYYHRAMNMEESEFKYLAYYQILECIFDEVHLYATVQDVKHIINSDWLSKHSNEDIKIVIEMVDTYNKKRSDREKLTLVLENYFRGSLHG</sequence>
<accession>A0ABQ4KWR0</accession>
<keyword evidence="2" id="KW-1185">Reference proteome</keyword>
<dbReference type="RefSeq" id="WP_213020499.1">
    <property type="nucleotide sequence ID" value="NZ_BORJ01000005.1"/>
</dbReference>
<name>A0ABQ4KWR0_SIMTE</name>
<evidence type="ECO:0000313" key="2">
    <source>
        <dbReference type="Proteomes" id="UP000680670"/>
    </source>
</evidence>
<protein>
    <submittedName>
        <fullName evidence="1">Uncharacterized protein</fullName>
    </submittedName>
</protein>
<dbReference type="EMBL" id="BORJ01000005">
    <property type="protein sequence ID" value="GIN96439.1"/>
    <property type="molecule type" value="Genomic_DNA"/>
</dbReference>
<proteinExistence type="predicted"/>
<comment type="caution">
    <text evidence="1">The sequence shown here is derived from an EMBL/GenBank/DDBJ whole genome shotgun (WGS) entry which is preliminary data.</text>
</comment>
<evidence type="ECO:0000313" key="1">
    <source>
        <dbReference type="EMBL" id="GIN96439.1"/>
    </source>
</evidence>
<gene>
    <name evidence="1" type="ORF">J6TS1_23090</name>
</gene>